<dbReference type="PRINTS" id="PR00171">
    <property type="entry name" value="SUGRTRNSPORT"/>
</dbReference>
<dbReference type="PANTHER" id="PTHR48020:SF12">
    <property type="entry name" value="PROTON MYO-INOSITOL COTRANSPORTER"/>
    <property type="match status" value="1"/>
</dbReference>
<organism evidence="10 11">
    <name type="scientific">Akkermansia glycaniphila</name>
    <dbReference type="NCBI Taxonomy" id="1679444"/>
    <lineage>
        <taxon>Bacteria</taxon>
        <taxon>Pseudomonadati</taxon>
        <taxon>Verrucomicrobiota</taxon>
        <taxon>Verrucomicrobiia</taxon>
        <taxon>Verrucomicrobiales</taxon>
        <taxon>Akkermansiaceae</taxon>
        <taxon>Akkermansia</taxon>
    </lineage>
</organism>
<feature type="transmembrane region" description="Helical" evidence="8">
    <location>
        <begin position="145"/>
        <end position="167"/>
    </location>
</feature>
<feature type="transmembrane region" description="Helical" evidence="8">
    <location>
        <begin position="609"/>
        <end position="634"/>
    </location>
</feature>
<dbReference type="EMBL" id="LT629973">
    <property type="protein sequence ID" value="SEH85962.1"/>
    <property type="molecule type" value="Genomic_DNA"/>
</dbReference>
<name>A0A1H6LCB9_9BACT</name>
<dbReference type="GO" id="GO:0022857">
    <property type="term" value="F:transmembrane transporter activity"/>
    <property type="evidence" value="ECO:0007669"/>
    <property type="project" value="InterPro"/>
</dbReference>
<dbReference type="InterPro" id="IPR020846">
    <property type="entry name" value="MFS_dom"/>
</dbReference>
<dbReference type="Proteomes" id="UP000176204">
    <property type="component" value="Chromosome I"/>
</dbReference>
<comment type="subcellular location">
    <subcellularLocation>
        <location evidence="1">Membrane</location>
        <topology evidence="1">Multi-pass membrane protein</topology>
    </subcellularLocation>
</comment>
<feature type="transmembrane region" description="Helical" evidence="8">
    <location>
        <begin position="12"/>
        <end position="40"/>
    </location>
</feature>
<dbReference type="Gene3D" id="1.20.1250.20">
    <property type="entry name" value="MFS general substrate transporter like domains"/>
    <property type="match status" value="2"/>
</dbReference>
<feature type="transmembrane region" description="Helical" evidence="8">
    <location>
        <begin position="676"/>
        <end position="696"/>
    </location>
</feature>
<sequence>MKAALPASVKSYARYLLIMAGLGGLLYGVDVGIIAAALPYIQDTSSYTESQLSQVVAAVLFGSVLSSLFAGVLSDIFGRKPVIILSALLFTLSIPVICLSDGSFSMLMGGRILQGASAGLVGVVVPLYLAECLGADARGKGTGMFQFLLTVGLVFAALIGLFTAQHVDSVVADPEATKEIVTSTKAHAWQVIFWVSMVPGIILFFGAFRLSESPRWLFRRGRKDEALASLARNNGEENAQAILKEMEETEEEERRQAEAKKAAKQAAKKGGDSILQRKYVIPFILAVVILACNQATGINSVLNYSVKVFQQAGLEGTYGNWADLSLKIANCVMTVVAVALVDKKGRKFLLKLGTSGVIVGLAGAATLFLTVEKERKDVTAQVQAMLKDDASKLNVDLADTDVQKKLGLDSITPGTQLIVTYKYKEDGESLLTVGEFFGEQKYADAKKTQHNPVFAVYAKDKQDLAINKATWKTVEGTEVDVTEQLSKKVKDGGVKVTLNDVDFLMEMKLATDKKAAQKLAETNDTAKAGQHPTLAVSYKQGDVEKTEEIAAAPFQGVSVTPGIVLEPSSFGKWWDDMWGKKQTAKPGDLKTVEVVKAELGQKPSATTGWLVTLFFVVFIAFYAVGPGVCVWLALSELMPTRIRSNGMAIALLINQGVSTVIAGTFLPWVSAWGYSGVFYTLAGFTVIYFITAAFFLPETKGRTLEEIEEYFTNGKMPDEKKA</sequence>
<dbReference type="InterPro" id="IPR003663">
    <property type="entry name" value="Sugar/inositol_transpt"/>
</dbReference>
<dbReference type="RefSeq" id="WP_218107261.1">
    <property type="nucleotide sequence ID" value="NZ_LIGX01000022.1"/>
</dbReference>
<dbReference type="SUPFAM" id="SSF103473">
    <property type="entry name" value="MFS general substrate transporter"/>
    <property type="match status" value="2"/>
</dbReference>
<dbReference type="InterPro" id="IPR005828">
    <property type="entry name" value="MFS_sugar_transport-like"/>
</dbReference>
<dbReference type="PROSITE" id="PS00216">
    <property type="entry name" value="SUGAR_TRANSPORT_1"/>
    <property type="match status" value="1"/>
</dbReference>
<keyword evidence="5 8" id="KW-1133">Transmembrane helix</keyword>
<dbReference type="KEGG" id="agl:PYTT_1266"/>
<comment type="similarity">
    <text evidence="2">Belongs to the major facilitator superfamily. Sugar transporter (TC 2.A.1.1) family.</text>
</comment>
<dbReference type="InterPro" id="IPR050814">
    <property type="entry name" value="Myo-inositol_Transporter"/>
</dbReference>
<keyword evidence="7" id="KW-0175">Coiled coil</keyword>
<evidence type="ECO:0000313" key="10">
    <source>
        <dbReference type="EMBL" id="SEH85962.1"/>
    </source>
</evidence>
<protein>
    <submittedName>
        <fullName evidence="10">Sugar (And other) transporter</fullName>
    </submittedName>
</protein>
<reference evidence="11" key="1">
    <citation type="submission" date="2016-09" db="EMBL/GenBank/DDBJ databases">
        <authorList>
            <person name="Koehorst J."/>
        </authorList>
    </citation>
    <scope>NUCLEOTIDE SEQUENCE [LARGE SCALE GENOMIC DNA]</scope>
</reference>
<dbReference type="PROSITE" id="PS50850">
    <property type="entry name" value="MFS"/>
    <property type="match status" value="1"/>
</dbReference>
<dbReference type="GO" id="GO:0016020">
    <property type="term" value="C:membrane"/>
    <property type="evidence" value="ECO:0007669"/>
    <property type="project" value="UniProtKB-SubCell"/>
</dbReference>
<keyword evidence="6 8" id="KW-0472">Membrane</keyword>
<gene>
    <name evidence="10" type="ORF">PYTT_1266</name>
</gene>
<evidence type="ECO:0000256" key="4">
    <source>
        <dbReference type="ARBA" id="ARBA00022692"/>
    </source>
</evidence>
<feature type="transmembrane region" description="Helical" evidence="8">
    <location>
        <begin position="82"/>
        <end position="106"/>
    </location>
</feature>
<evidence type="ECO:0000259" key="9">
    <source>
        <dbReference type="PROSITE" id="PS50850"/>
    </source>
</evidence>
<evidence type="ECO:0000256" key="1">
    <source>
        <dbReference type="ARBA" id="ARBA00004141"/>
    </source>
</evidence>
<feature type="domain" description="Major facilitator superfamily (MFS) profile" evidence="9">
    <location>
        <begin position="16"/>
        <end position="700"/>
    </location>
</feature>
<dbReference type="PROSITE" id="PS00217">
    <property type="entry name" value="SUGAR_TRANSPORT_2"/>
    <property type="match status" value="1"/>
</dbReference>
<feature type="transmembrane region" description="Helical" evidence="8">
    <location>
        <begin position="646"/>
        <end position="670"/>
    </location>
</feature>
<dbReference type="PANTHER" id="PTHR48020">
    <property type="entry name" value="PROTON MYO-INOSITOL COTRANSPORTER"/>
    <property type="match status" value="1"/>
</dbReference>
<feature type="transmembrane region" description="Helical" evidence="8">
    <location>
        <begin position="348"/>
        <end position="369"/>
    </location>
</feature>
<feature type="coiled-coil region" evidence="7">
    <location>
        <begin position="232"/>
        <end position="269"/>
    </location>
</feature>
<dbReference type="Pfam" id="PF00083">
    <property type="entry name" value="Sugar_tr"/>
    <property type="match status" value="2"/>
</dbReference>
<keyword evidence="3" id="KW-0813">Transport</keyword>
<feature type="transmembrane region" description="Helical" evidence="8">
    <location>
        <begin position="279"/>
        <end position="304"/>
    </location>
</feature>
<feature type="transmembrane region" description="Helical" evidence="8">
    <location>
        <begin position="112"/>
        <end position="133"/>
    </location>
</feature>
<dbReference type="STRING" id="1679444.PYTT_1266"/>
<evidence type="ECO:0000256" key="3">
    <source>
        <dbReference type="ARBA" id="ARBA00022448"/>
    </source>
</evidence>
<feature type="transmembrane region" description="Helical" evidence="8">
    <location>
        <begin position="52"/>
        <end position="73"/>
    </location>
</feature>
<proteinExistence type="inferred from homology"/>
<feature type="transmembrane region" description="Helical" evidence="8">
    <location>
        <begin position="324"/>
        <end position="341"/>
    </location>
</feature>
<dbReference type="AlphaFoldDB" id="A0A1H6LCB9"/>
<evidence type="ECO:0000256" key="5">
    <source>
        <dbReference type="ARBA" id="ARBA00022989"/>
    </source>
</evidence>
<dbReference type="InterPro" id="IPR005829">
    <property type="entry name" value="Sugar_transporter_CS"/>
</dbReference>
<evidence type="ECO:0000256" key="2">
    <source>
        <dbReference type="ARBA" id="ARBA00010992"/>
    </source>
</evidence>
<feature type="transmembrane region" description="Helical" evidence="8">
    <location>
        <begin position="187"/>
        <end position="210"/>
    </location>
</feature>
<dbReference type="InterPro" id="IPR036259">
    <property type="entry name" value="MFS_trans_sf"/>
</dbReference>
<accession>A0A1H6LCB9</accession>
<evidence type="ECO:0000256" key="8">
    <source>
        <dbReference type="SAM" id="Phobius"/>
    </source>
</evidence>
<evidence type="ECO:0000256" key="6">
    <source>
        <dbReference type="ARBA" id="ARBA00023136"/>
    </source>
</evidence>
<keyword evidence="4 8" id="KW-0812">Transmembrane</keyword>
<keyword evidence="11" id="KW-1185">Reference proteome</keyword>
<evidence type="ECO:0000313" key="11">
    <source>
        <dbReference type="Proteomes" id="UP000176204"/>
    </source>
</evidence>
<evidence type="ECO:0000256" key="7">
    <source>
        <dbReference type="SAM" id="Coils"/>
    </source>
</evidence>